<feature type="domain" description="Soluble ligand binding" evidence="17">
    <location>
        <begin position="192"/>
        <end position="246"/>
    </location>
</feature>
<feature type="domain" description="SLBB" evidence="18">
    <location>
        <begin position="107"/>
        <end position="187"/>
    </location>
</feature>
<keyword evidence="8" id="KW-0625">Polysaccharide transport</keyword>
<dbReference type="PANTHER" id="PTHR33619">
    <property type="entry name" value="POLYSACCHARIDE EXPORT PROTEIN GFCE-RELATED"/>
    <property type="match status" value="1"/>
</dbReference>
<dbReference type="InterPro" id="IPR054765">
    <property type="entry name" value="SLBB_dom"/>
</dbReference>
<evidence type="ECO:0000259" key="17">
    <source>
        <dbReference type="Pfam" id="PF10531"/>
    </source>
</evidence>
<keyword evidence="13" id="KW-0998">Cell outer membrane</keyword>
<dbReference type="Pfam" id="PF22461">
    <property type="entry name" value="SLBB_2"/>
    <property type="match status" value="1"/>
</dbReference>
<feature type="chain" id="PRO_5003330836" evidence="15">
    <location>
        <begin position="24"/>
        <end position="267"/>
    </location>
</feature>
<name>F5R9I2_METUF</name>
<dbReference type="GO" id="GO:0006811">
    <property type="term" value="P:monoatomic ion transport"/>
    <property type="evidence" value="ECO:0007669"/>
    <property type="project" value="UniProtKB-KW"/>
</dbReference>
<reference evidence="19 20" key="1">
    <citation type="journal article" date="2011" name="J. Bacteriol.">
        <title>Genome sequence of Methyloversatilis universalis FAM5T, a methylotrophic representative of the order Rhodocyclales.</title>
        <authorList>
            <person name="Kittichotirat W."/>
            <person name="Good N.M."/>
            <person name="Hall R."/>
            <person name="Bringel F."/>
            <person name="Lajus A."/>
            <person name="Medigue C."/>
            <person name="Smalley N.E."/>
            <person name="Beck D."/>
            <person name="Bumgarner R."/>
            <person name="Vuilleumier S."/>
            <person name="Kalyuzhnaya M.G."/>
        </authorList>
    </citation>
    <scope>NUCLEOTIDE SEQUENCE [LARGE SCALE GENOMIC DNA]</scope>
    <source>
        <strain evidence="20">ATCC BAA-1314 / JCM 13912 / FAM5</strain>
    </source>
</reference>
<evidence type="ECO:0000256" key="7">
    <source>
        <dbReference type="ARBA" id="ARBA00022729"/>
    </source>
</evidence>
<dbReference type="InterPro" id="IPR049712">
    <property type="entry name" value="Poly_export"/>
</dbReference>
<keyword evidence="12" id="KW-0564">Palmitate</keyword>
<dbReference type="GO" id="GO:0009279">
    <property type="term" value="C:cell outer membrane"/>
    <property type="evidence" value="ECO:0007669"/>
    <property type="project" value="UniProtKB-SubCell"/>
</dbReference>
<evidence type="ECO:0000259" key="16">
    <source>
        <dbReference type="Pfam" id="PF02563"/>
    </source>
</evidence>
<evidence type="ECO:0000256" key="3">
    <source>
        <dbReference type="ARBA" id="ARBA00022448"/>
    </source>
</evidence>
<dbReference type="InterPro" id="IPR019554">
    <property type="entry name" value="Soluble_ligand-bd"/>
</dbReference>
<dbReference type="NCBIfam" id="TIGR03028">
    <property type="entry name" value="EpsE"/>
    <property type="match status" value="1"/>
</dbReference>
<evidence type="ECO:0000256" key="2">
    <source>
        <dbReference type="ARBA" id="ARBA00009450"/>
    </source>
</evidence>
<feature type="domain" description="Polysaccharide export protein N-terminal" evidence="16">
    <location>
        <begin position="24"/>
        <end position="100"/>
    </location>
</feature>
<proteinExistence type="inferred from homology"/>
<dbReference type="InterPro" id="IPR003715">
    <property type="entry name" value="Poly_export_N"/>
</dbReference>
<comment type="similarity">
    <text evidence="2">Belongs to the BexD/CtrA/VexA family.</text>
</comment>
<dbReference type="Gene3D" id="3.30.1950.10">
    <property type="entry name" value="wza like domain"/>
    <property type="match status" value="1"/>
</dbReference>
<evidence type="ECO:0000256" key="4">
    <source>
        <dbReference type="ARBA" id="ARBA00022452"/>
    </source>
</evidence>
<evidence type="ECO:0000256" key="12">
    <source>
        <dbReference type="ARBA" id="ARBA00023139"/>
    </source>
</evidence>
<evidence type="ECO:0000256" key="5">
    <source>
        <dbReference type="ARBA" id="ARBA00022597"/>
    </source>
</evidence>
<evidence type="ECO:0000256" key="13">
    <source>
        <dbReference type="ARBA" id="ARBA00023237"/>
    </source>
</evidence>
<keyword evidence="14" id="KW-0449">Lipoprotein</keyword>
<keyword evidence="5" id="KW-0762">Sugar transport</keyword>
<evidence type="ECO:0000256" key="11">
    <source>
        <dbReference type="ARBA" id="ARBA00023136"/>
    </source>
</evidence>
<dbReference type="EMBL" id="AFHG01000030">
    <property type="protein sequence ID" value="EGK73052.1"/>
    <property type="molecule type" value="Genomic_DNA"/>
</dbReference>
<keyword evidence="3" id="KW-0813">Transport</keyword>
<keyword evidence="6" id="KW-0812">Transmembrane</keyword>
<keyword evidence="11" id="KW-0472">Membrane</keyword>
<dbReference type="eggNOG" id="COG1596">
    <property type="taxonomic scope" value="Bacteria"/>
</dbReference>
<evidence type="ECO:0000256" key="1">
    <source>
        <dbReference type="ARBA" id="ARBA00004571"/>
    </source>
</evidence>
<evidence type="ECO:0000256" key="9">
    <source>
        <dbReference type="ARBA" id="ARBA00023065"/>
    </source>
</evidence>
<keyword evidence="7 15" id="KW-0732">Signal</keyword>
<dbReference type="GO" id="GO:0015159">
    <property type="term" value="F:polysaccharide transmembrane transporter activity"/>
    <property type="evidence" value="ECO:0007669"/>
    <property type="project" value="InterPro"/>
</dbReference>
<dbReference type="InterPro" id="IPR017478">
    <property type="entry name" value="Polysacc_export_EpsE"/>
</dbReference>
<evidence type="ECO:0000313" key="20">
    <source>
        <dbReference type="Proteomes" id="UP000005019"/>
    </source>
</evidence>
<evidence type="ECO:0000256" key="14">
    <source>
        <dbReference type="ARBA" id="ARBA00023288"/>
    </source>
</evidence>
<evidence type="ECO:0000256" key="10">
    <source>
        <dbReference type="ARBA" id="ARBA00023114"/>
    </source>
</evidence>
<feature type="signal peptide" evidence="15">
    <location>
        <begin position="1"/>
        <end position="23"/>
    </location>
</feature>
<dbReference type="Pfam" id="PF02563">
    <property type="entry name" value="Poly_export"/>
    <property type="match status" value="1"/>
</dbReference>
<dbReference type="Proteomes" id="UP000005019">
    <property type="component" value="Unassembled WGS sequence"/>
</dbReference>
<accession>F5R9I2</accession>
<evidence type="ECO:0000256" key="15">
    <source>
        <dbReference type="SAM" id="SignalP"/>
    </source>
</evidence>
<dbReference type="STRING" id="1000565.METUNv1_00890"/>
<dbReference type="GO" id="GO:0046930">
    <property type="term" value="C:pore complex"/>
    <property type="evidence" value="ECO:0007669"/>
    <property type="project" value="UniProtKB-KW"/>
</dbReference>
<dbReference type="PANTHER" id="PTHR33619:SF3">
    <property type="entry name" value="POLYSACCHARIDE EXPORT PROTEIN GFCE-RELATED"/>
    <property type="match status" value="1"/>
</dbReference>
<organism evidence="19 20">
    <name type="scientific">Methyloversatilis universalis (strain ATCC BAA-1314 / DSM 25237 / JCM 13912 / CCUG 52030 / FAM5)</name>
    <dbReference type="NCBI Taxonomy" id="1000565"/>
    <lineage>
        <taxon>Bacteria</taxon>
        <taxon>Pseudomonadati</taxon>
        <taxon>Pseudomonadota</taxon>
        <taxon>Betaproteobacteria</taxon>
        <taxon>Nitrosomonadales</taxon>
        <taxon>Sterolibacteriaceae</taxon>
        <taxon>Methyloversatilis</taxon>
    </lineage>
</organism>
<keyword evidence="9" id="KW-0406">Ion transport</keyword>
<dbReference type="Pfam" id="PF10531">
    <property type="entry name" value="SLBB"/>
    <property type="match status" value="1"/>
</dbReference>
<comment type="subcellular location">
    <subcellularLocation>
        <location evidence="1">Cell outer membrane</location>
        <topology evidence="1">Multi-pass membrane protein</topology>
    </subcellularLocation>
</comment>
<gene>
    <name evidence="19" type="ORF">METUNv1_00890</name>
</gene>
<evidence type="ECO:0000313" key="19">
    <source>
        <dbReference type="EMBL" id="EGK73052.1"/>
    </source>
</evidence>
<dbReference type="RefSeq" id="WP_008059229.1">
    <property type="nucleotide sequence ID" value="NZ_AFHG01000030.1"/>
</dbReference>
<dbReference type="GO" id="GO:0015288">
    <property type="term" value="F:porin activity"/>
    <property type="evidence" value="ECO:0007669"/>
    <property type="project" value="UniProtKB-KW"/>
</dbReference>
<keyword evidence="4" id="KW-1134">Transmembrane beta strand</keyword>
<protein>
    <submittedName>
        <fullName evidence="19">Polysaccharide export protein</fullName>
    </submittedName>
</protein>
<dbReference type="AlphaFoldDB" id="F5R9I2"/>
<comment type="caution">
    <text evidence="19">The sequence shown here is derived from an EMBL/GenBank/DDBJ whole genome shotgun (WGS) entry which is preliminary data.</text>
</comment>
<keyword evidence="10" id="KW-0626">Porin</keyword>
<sequence length="267" mass="28891">MTKFIRQLVALCFGLMMLVGAQAADTREYVLGAGDIVRVTVFQNPDLTVETRVTETGAITYPLIGSVAVGGLTLPAAEKLIADRLRDGGFVLKPQVNVLLLQIRGNQVSVLGQVNRPGRYPIEIANTRVSDMLATAGGATINGADMVTLVGTRNGQPFRTEIDIPSLFQPDGIAADIPVQGGDVLYIHRAPVFYIYGEVNRPGSYRLERGMTVMQALAQGGGITLRGTEKRIRLHRRNAAGTVEAIEPDMAQPLQTEDVVYVRESLF</sequence>
<dbReference type="OrthoDB" id="9815244at2"/>
<evidence type="ECO:0000256" key="6">
    <source>
        <dbReference type="ARBA" id="ARBA00022692"/>
    </source>
</evidence>
<dbReference type="Gene3D" id="3.10.560.10">
    <property type="entry name" value="Outer membrane lipoprotein wza domain like"/>
    <property type="match status" value="2"/>
</dbReference>
<evidence type="ECO:0000256" key="8">
    <source>
        <dbReference type="ARBA" id="ARBA00023047"/>
    </source>
</evidence>
<keyword evidence="20" id="KW-1185">Reference proteome</keyword>
<evidence type="ECO:0000259" key="18">
    <source>
        <dbReference type="Pfam" id="PF22461"/>
    </source>
</evidence>